<feature type="transmembrane region" description="Helical" evidence="2">
    <location>
        <begin position="46"/>
        <end position="67"/>
    </location>
</feature>
<feature type="transmembrane region" description="Helical" evidence="2">
    <location>
        <begin position="279"/>
        <end position="297"/>
    </location>
</feature>
<name>A0A317FKU6_9PROT</name>
<feature type="region of interest" description="Disordered" evidence="1">
    <location>
        <begin position="369"/>
        <end position="391"/>
    </location>
</feature>
<dbReference type="PANTHER" id="PTHR38592:SF3">
    <property type="entry name" value="BLL4819 PROTEIN"/>
    <property type="match status" value="1"/>
</dbReference>
<feature type="transmembrane region" description="Helical" evidence="2">
    <location>
        <begin position="88"/>
        <end position="110"/>
    </location>
</feature>
<evidence type="ECO:0000256" key="2">
    <source>
        <dbReference type="SAM" id="Phobius"/>
    </source>
</evidence>
<evidence type="ECO:0000256" key="1">
    <source>
        <dbReference type="SAM" id="MobiDB-lite"/>
    </source>
</evidence>
<evidence type="ECO:0000313" key="3">
    <source>
        <dbReference type="EMBL" id="PWS38268.1"/>
    </source>
</evidence>
<proteinExistence type="predicted"/>
<feature type="transmembrane region" description="Helical" evidence="2">
    <location>
        <begin position="309"/>
        <end position="333"/>
    </location>
</feature>
<reference evidence="4" key="1">
    <citation type="submission" date="2018-05" db="EMBL/GenBank/DDBJ databases">
        <authorList>
            <person name="Du Z."/>
            <person name="Wang X."/>
        </authorList>
    </citation>
    <scope>NUCLEOTIDE SEQUENCE [LARGE SCALE GENOMIC DNA]</scope>
    <source>
        <strain evidence="4">CQN31</strain>
    </source>
</reference>
<dbReference type="EMBL" id="QGNA01000001">
    <property type="protein sequence ID" value="PWS38268.1"/>
    <property type="molecule type" value="Genomic_DNA"/>
</dbReference>
<keyword evidence="2" id="KW-1133">Transmembrane helix</keyword>
<dbReference type="Proteomes" id="UP000245765">
    <property type="component" value="Unassembled WGS sequence"/>
</dbReference>
<organism evidence="3 4">
    <name type="scientific">Falsiroseomonas bella</name>
    <dbReference type="NCBI Taxonomy" id="2184016"/>
    <lineage>
        <taxon>Bacteria</taxon>
        <taxon>Pseudomonadati</taxon>
        <taxon>Pseudomonadota</taxon>
        <taxon>Alphaproteobacteria</taxon>
        <taxon>Acetobacterales</taxon>
        <taxon>Roseomonadaceae</taxon>
        <taxon>Falsiroseomonas</taxon>
    </lineage>
</organism>
<accession>A0A317FKU6</accession>
<dbReference type="Pfam" id="PF10129">
    <property type="entry name" value="OpgC_C"/>
    <property type="match status" value="1"/>
</dbReference>
<comment type="caution">
    <text evidence="3">The sequence shown here is derived from an EMBL/GenBank/DDBJ whole genome shotgun (WGS) entry which is preliminary data.</text>
</comment>
<protein>
    <submittedName>
        <fullName evidence="3">OpgC domain-containing protein</fullName>
    </submittedName>
</protein>
<feature type="transmembrane region" description="Helical" evidence="2">
    <location>
        <begin position="345"/>
        <end position="367"/>
    </location>
</feature>
<feature type="transmembrane region" description="Helical" evidence="2">
    <location>
        <begin position="230"/>
        <end position="253"/>
    </location>
</feature>
<keyword evidence="2" id="KW-0812">Transmembrane</keyword>
<evidence type="ECO:0000313" key="4">
    <source>
        <dbReference type="Proteomes" id="UP000245765"/>
    </source>
</evidence>
<dbReference type="PANTHER" id="PTHR38592">
    <property type="entry name" value="BLL4819 PROTEIN"/>
    <property type="match status" value="1"/>
</dbReference>
<dbReference type="AlphaFoldDB" id="A0A317FKU6"/>
<dbReference type="RefSeq" id="WP_109868889.1">
    <property type="nucleotide sequence ID" value="NZ_QGNA01000001.1"/>
</dbReference>
<keyword evidence="2" id="KW-0472">Membrane</keyword>
<keyword evidence="4" id="KW-1185">Reference proteome</keyword>
<dbReference type="OrthoDB" id="9775975at2"/>
<gene>
    <name evidence="3" type="ORF">DFH01_02945</name>
</gene>
<dbReference type="PIRSF" id="PIRSF028704">
    <property type="entry name" value="UPC028704"/>
    <property type="match status" value="1"/>
</dbReference>
<feature type="transmembrane region" description="Helical" evidence="2">
    <location>
        <begin position="199"/>
        <end position="218"/>
    </location>
</feature>
<feature type="transmembrane region" description="Helical" evidence="2">
    <location>
        <begin position="171"/>
        <end position="187"/>
    </location>
</feature>
<sequence length="391" mass="41752">MLGALSSLVRPGRDLRVDFVRGLALWFIFIDHTPGNLLGKLTLRNVALMDATEVFVLLAGYASGLAYGRLLEREGWAPAAARVAGRVGTLYVAHIFLFVVFTAQVGYSAALLDHAAYLDELALDPFGQEPYRAMLEALLLRYQPHFLDILPLYIAVLAMFALALPLVARPLLLLGLSLGLYLIARGLDLAPPGWGDAEWFFNPLAWQLLFAIGVVLARADPAWLARRLPWNRWVAALAVLALVAVAVLLNLVWHGPARGWEPPAALAAWLAGVDKTGLHPARLATVLLAAWLVAHLLPAQAGFLSGRLAALFVLMGQQSLPVFCSGIFLSFLGRLAIEVSAGLPMQVAVNLAGLAALVAVGAVSAWYGGEGSRRRKPPAPGLPAQPGAVTG</sequence>
<dbReference type="InterPro" id="IPR014550">
    <property type="entry name" value="UCP028704_OpgC"/>
</dbReference>
<feature type="transmembrane region" description="Helical" evidence="2">
    <location>
        <begin position="145"/>
        <end position="164"/>
    </location>
</feature>